<comment type="caution">
    <text evidence="2">The sequence shown here is derived from an EMBL/GenBank/DDBJ whole genome shotgun (WGS) entry which is preliminary data.</text>
</comment>
<dbReference type="PANTHER" id="PTHR34818">
    <property type="entry name" value="PROTEIN BLI-3"/>
    <property type="match status" value="1"/>
</dbReference>
<dbReference type="InterPro" id="IPR012349">
    <property type="entry name" value="Split_barrel_FMN-bd"/>
</dbReference>
<dbReference type="InterPro" id="IPR011576">
    <property type="entry name" value="Pyridox_Oxase_N"/>
</dbReference>
<gene>
    <name evidence="2" type="ORF">CSC2_16250</name>
</gene>
<accession>A0ABQ1E8J9</accession>
<reference evidence="2 3" key="1">
    <citation type="journal article" date="2021" name="Int. J. Syst. Evol. Microbiol.">
        <title>Clostridium zeae sp. nov., isolated from corn silage.</title>
        <authorList>
            <person name="Kobayashi H."/>
            <person name="Tanizawa Y."/>
            <person name="Yagura M."/>
            <person name="Sakamoto M."/>
            <person name="Ohkuma M."/>
            <person name="Tohno M."/>
        </authorList>
    </citation>
    <scope>NUCLEOTIDE SEQUENCE [LARGE SCALE GENOMIC DNA]</scope>
    <source>
        <strain evidence="2 3">CSC2</strain>
    </source>
</reference>
<sequence>MNEVVKFLQENPVQYLATVGRDGKAKCRPFMFCFEQEGKLWFCTNNTKEVYKDIKENPYVEVSVSSHAYAWIRLNGKVVIENNIDVKEACMNNPIVKGQYQTANNPIFEVFYLDNAKAVIADFSGNLPAEYSL</sequence>
<organism evidence="2 3">
    <name type="scientific">Clostridium zeae</name>
    <dbReference type="NCBI Taxonomy" id="2759022"/>
    <lineage>
        <taxon>Bacteria</taxon>
        <taxon>Bacillati</taxon>
        <taxon>Bacillota</taxon>
        <taxon>Clostridia</taxon>
        <taxon>Eubacteriales</taxon>
        <taxon>Clostridiaceae</taxon>
        <taxon>Clostridium</taxon>
    </lineage>
</organism>
<dbReference type="InterPro" id="IPR052917">
    <property type="entry name" value="Stress-Dev_Protein"/>
</dbReference>
<evidence type="ECO:0000259" key="1">
    <source>
        <dbReference type="Pfam" id="PF01243"/>
    </source>
</evidence>
<dbReference type="Pfam" id="PF01243">
    <property type="entry name" value="PNPOx_N"/>
    <property type="match status" value="1"/>
</dbReference>
<name>A0ABQ1E8J9_9CLOT</name>
<evidence type="ECO:0000313" key="3">
    <source>
        <dbReference type="Proteomes" id="UP000663802"/>
    </source>
</evidence>
<dbReference type="SUPFAM" id="SSF50475">
    <property type="entry name" value="FMN-binding split barrel"/>
    <property type="match status" value="1"/>
</dbReference>
<proteinExistence type="predicted"/>
<dbReference type="PANTHER" id="PTHR34818:SF1">
    <property type="entry name" value="PROTEIN BLI-3"/>
    <property type="match status" value="1"/>
</dbReference>
<keyword evidence="3" id="KW-1185">Reference proteome</keyword>
<dbReference type="EMBL" id="BMBA01000001">
    <property type="protein sequence ID" value="GFZ31099.1"/>
    <property type="molecule type" value="Genomic_DNA"/>
</dbReference>
<protein>
    <submittedName>
        <fullName evidence="2">Pyridoxamine 5'-phosphate oxidase</fullName>
    </submittedName>
</protein>
<dbReference type="Proteomes" id="UP000663802">
    <property type="component" value="Unassembled WGS sequence"/>
</dbReference>
<evidence type="ECO:0000313" key="2">
    <source>
        <dbReference type="EMBL" id="GFZ31099.1"/>
    </source>
</evidence>
<feature type="domain" description="Pyridoxamine 5'-phosphate oxidase N-terminal" evidence="1">
    <location>
        <begin position="3"/>
        <end position="86"/>
    </location>
</feature>
<dbReference type="Gene3D" id="2.30.110.10">
    <property type="entry name" value="Electron Transport, Fmn-binding Protein, Chain A"/>
    <property type="match status" value="1"/>
</dbReference>
<dbReference type="RefSeq" id="WP_206869698.1">
    <property type="nucleotide sequence ID" value="NZ_BMBA01000001.1"/>
</dbReference>